<gene>
    <name evidence="1" type="ORF">ACFQ2T_09055</name>
</gene>
<protein>
    <submittedName>
        <fullName evidence="1">YiiX/YebB-like N1pC/P60 family cysteine hydrolase</fullName>
    </submittedName>
</protein>
<dbReference type="InterPro" id="IPR024453">
    <property type="entry name" value="Peptidase_C92"/>
</dbReference>
<evidence type="ECO:0000313" key="1">
    <source>
        <dbReference type="EMBL" id="MFD1122647.1"/>
    </source>
</evidence>
<dbReference type="Gene3D" id="3.90.1720.10">
    <property type="entry name" value="endopeptidase domain like (from Nostoc punctiforme)"/>
    <property type="match status" value="1"/>
</dbReference>
<evidence type="ECO:0000313" key="2">
    <source>
        <dbReference type="Proteomes" id="UP001597206"/>
    </source>
</evidence>
<sequence>MFILDMLKLLPGDVVLTSEMSLQSKMVRKVTSSSFSHALLYIGASVYIHSDSSGVHSGNLQRLLFAKQSQAQVFRLRDRQEAKMAGICLFARTEIGKQYSVPEAIRSKMKRNSSSEANSNRQFCSRLVAQAYAEAGVNIVTNPDYCYPQDIANSPFMMKVRDCEQTLSDEEIEMVKSPSATDTQTKVINNLLTSIRILTNTDIQTLDQLTRYLYQNPECDHAISRILQSSGYLSLWKIDIKDCPWNYDSVKFLAKDGSRSSKLEYAGLLKEGAMNSLEIFIFMHSQHTQLWQEKQLHYFVLTRALYKKLIELATIRIATAEYILSHA</sequence>
<dbReference type="InterPro" id="IPR038765">
    <property type="entry name" value="Papain-like_cys_pep_sf"/>
</dbReference>
<dbReference type="RefSeq" id="WP_379033378.1">
    <property type="nucleotide sequence ID" value="NZ_JBHTLN010000001.1"/>
</dbReference>
<dbReference type="Proteomes" id="UP001597206">
    <property type="component" value="Unassembled WGS sequence"/>
</dbReference>
<name>A0ABW3PAR8_9PROT</name>
<comment type="caution">
    <text evidence="1">The sequence shown here is derived from an EMBL/GenBank/DDBJ whole genome shotgun (WGS) entry which is preliminary data.</text>
</comment>
<dbReference type="Pfam" id="PF05708">
    <property type="entry name" value="Peptidase_C92"/>
    <property type="match status" value="1"/>
</dbReference>
<reference evidence="2" key="1">
    <citation type="journal article" date="2019" name="Int. J. Syst. Evol. Microbiol.">
        <title>The Global Catalogue of Microorganisms (GCM) 10K type strain sequencing project: providing services to taxonomists for standard genome sequencing and annotation.</title>
        <authorList>
            <consortium name="The Broad Institute Genomics Platform"/>
            <consortium name="The Broad Institute Genome Sequencing Center for Infectious Disease"/>
            <person name="Wu L."/>
            <person name="Ma J."/>
        </authorList>
    </citation>
    <scope>NUCLEOTIDE SEQUENCE [LARGE SCALE GENOMIC DNA]</scope>
    <source>
        <strain evidence="2">CCUG 58411</strain>
    </source>
</reference>
<accession>A0ABW3PAR8</accession>
<keyword evidence="2" id="KW-1185">Reference proteome</keyword>
<dbReference type="EMBL" id="JBHTLN010000001">
    <property type="protein sequence ID" value="MFD1122647.1"/>
    <property type="molecule type" value="Genomic_DNA"/>
</dbReference>
<proteinExistence type="predicted"/>
<organism evidence="1 2">
    <name type="scientific">Methylophilus flavus</name>
    <dbReference type="NCBI Taxonomy" id="640084"/>
    <lineage>
        <taxon>Bacteria</taxon>
        <taxon>Pseudomonadati</taxon>
        <taxon>Pseudomonadota</taxon>
        <taxon>Betaproteobacteria</taxon>
        <taxon>Nitrosomonadales</taxon>
        <taxon>Methylophilaceae</taxon>
        <taxon>Methylophilus</taxon>
    </lineage>
</organism>
<dbReference type="SUPFAM" id="SSF54001">
    <property type="entry name" value="Cysteine proteinases"/>
    <property type="match status" value="1"/>
</dbReference>